<dbReference type="Proteomes" id="UP000246077">
    <property type="component" value="Unassembled WGS sequence"/>
</dbReference>
<keyword evidence="1" id="KW-0812">Transmembrane</keyword>
<protein>
    <recommendedName>
        <fullName evidence="2">DUF3592 domain-containing protein</fullName>
    </recommendedName>
</protein>
<accession>A0A317DYB5</accession>
<evidence type="ECO:0000256" key="1">
    <source>
        <dbReference type="SAM" id="Phobius"/>
    </source>
</evidence>
<keyword evidence="1" id="KW-1133">Transmembrane helix</keyword>
<dbReference type="OrthoDB" id="2242169at2"/>
<evidence type="ECO:0000313" key="3">
    <source>
        <dbReference type="EMBL" id="PWR18846.1"/>
    </source>
</evidence>
<name>A0A317DYB5_9PROT</name>
<keyword evidence="4" id="KW-1185">Reference proteome</keyword>
<proteinExistence type="predicted"/>
<evidence type="ECO:0000259" key="2">
    <source>
        <dbReference type="Pfam" id="PF12158"/>
    </source>
</evidence>
<organism evidence="3 4">
    <name type="scientific">Zavarzinia compransoris</name>
    <dbReference type="NCBI Taxonomy" id="1264899"/>
    <lineage>
        <taxon>Bacteria</taxon>
        <taxon>Pseudomonadati</taxon>
        <taxon>Pseudomonadota</taxon>
        <taxon>Alphaproteobacteria</taxon>
        <taxon>Rhodospirillales</taxon>
        <taxon>Zavarziniaceae</taxon>
        <taxon>Zavarzinia</taxon>
    </lineage>
</organism>
<dbReference type="AlphaFoldDB" id="A0A317DYB5"/>
<dbReference type="InterPro" id="IPR021994">
    <property type="entry name" value="DUF3592"/>
</dbReference>
<dbReference type="RefSeq" id="WP_109922532.1">
    <property type="nucleotide sequence ID" value="NZ_QGLF01000005.1"/>
</dbReference>
<keyword evidence="1" id="KW-0472">Membrane</keyword>
<reference evidence="4" key="1">
    <citation type="submission" date="2018-05" db="EMBL/GenBank/DDBJ databases">
        <title>Zavarzinia sp. HR-AS.</title>
        <authorList>
            <person name="Lee Y."/>
            <person name="Jeon C.O."/>
        </authorList>
    </citation>
    <scope>NUCLEOTIDE SEQUENCE [LARGE SCALE GENOMIC DNA]</scope>
    <source>
        <strain evidence="4">DSM 1231</strain>
    </source>
</reference>
<feature type="domain" description="DUF3592" evidence="2">
    <location>
        <begin position="36"/>
        <end position="110"/>
    </location>
</feature>
<comment type="caution">
    <text evidence="3">The sequence shown here is derived from an EMBL/GenBank/DDBJ whole genome shotgun (WGS) entry which is preliminary data.</text>
</comment>
<sequence length="136" mass="14610">MPALPLILGGGGLLFLAIGLIFGKIQAGRGGHARAAGTVVEIETRDSYDHDGNRPQTHYRPVVAFEAAPGHKIVIRATVETNWSGYRIGQAVEVRFDPRRPEKAVFEGSFRRFLIPVIFSLIGAALLVAAALIPAP</sequence>
<evidence type="ECO:0000313" key="4">
    <source>
        <dbReference type="Proteomes" id="UP000246077"/>
    </source>
</evidence>
<feature type="transmembrane region" description="Helical" evidence="1">
    <location>
        <begin position="6"/>
        <end position="25"/>
    </location>
</feature>
<dbReference type="Pfam" id="PF12158">
    <property type="entry name" value="DUF3592"/>
    <property type="match status" value="1"/>
</dbReference>
<feature type="transmembrane region" description="Helical" evidence="1">
    <location>
        <begin position="113"/>
        <end position="133"/>
    </location>
</feature>
<dbReference type="EMBL" id="QGLF01000005">
    <property type="protein sequence ID" value="PWR18846.1"/>
    <property type="molecule type" value="Genomic_DNA"/>
</dbReference>
<gene>
    <name evidence="3" type="ORF">DKG75_17875</name>
</gene>